<dbReference type="GO" id="GO:0005737">
    <property type="term" value="C:cytoplasm"/>
    <property type="evidence" value="ECO:0007669"/>
    <property type="project" value="TreeGrafter"/>
</dbReference>
<dbReference type="PANTHER" id="PTHR12356">
    <property type="entry name" value="NUCLEAR MOVEMENT PROTEIN NUDC"/>
    <property type="match status" value="1"/>
</dbReference>
<dbReference type="PROSITE" id="PS50865">
    <property type="entry name" value="ZF_MYND_2"/>
    <property type="match status" value="1"/>
</dbReference>
<sequence length="335" mass="37779">MEVAAAGNQRSCIGVTDEGAMMMSSGKACANCGATANLLKCSRCHQAWFCSVSCQKQYWPFHKSVCRRNDFADALEGSEPKFASWMRKHGKIAVLKDDEVDRLERAGQACNGTTREEVMSSMYGRADPKPLPPSYTPEDLKKMKEKEEARLLESAKVATIEDKSWTSIRVDPDLGLDCGAYKWTQTQAQVLVYLKLPPQPFSRYSSFGKNSQVEVSLEPQKLRVTSKGQETIMSGTLYREIKCDESTWYVTDGILEICLLKRYRRGLAYQKGETNANTYWKSVFKEASQEETLCLRYPPSSYYDTEWKMEGGGGDHTTQGRRRVARGEPKRVTAV</sequence>
<feature type="region of interest" description="Disordered" evidence="5">
    <location>
        <begin position="308"/>
        <end position="335"/>
    </location>
</feature>
<evidence type="ECO:0000256" key="3">
    <source>
        <dbReference type="ARBA" id="ARBA00022833"/>
    </source>
</evidence>
<feature type="domain" description="CS" evidence="7">
    <location>
        <begin position="176"/>
        <end position="284"/>
    </location>
</feature>
<dbReference type="GO" id="GO:0051082">
    <property type="term" value="F:unfolded protein binding"/>
    <property type="evidence" value="ECO:0007669"/>
    <property type="project" value="TreeGrafter"/>
</dbReference>
<dbReference type="PROSITE" id="PS01360">
    <property type="entry name" value="ZF_MYND_1"/>
    <property type="match status" value="1"/>
</dbReference>
<evidence type="ECO:0000313" key="8">
    <source>
        <dbReference type="EMBL" id="QDZ25873.1"/>
    </source>
</evidence>
<protein>
    <recommendedName>
        <fullName evidence="10">MYND-type domain-containing protein</fullName>
    </recommendedName>
</protein>
<feature type="domain" description="MYND-type" evidence="6">
    <location>
        <begin position="29"/>
        <end position="66"/>
    </location>
</feature>
<accession>A0A5B8MZ75</accession>
<dbReference type="Pfam" id="PF04969">
    <property type="entry name" value="CS"/>
    <property type="match status" value="1"/>
</dbReference>
<evidence type="ECO:0000259" key="6">
    <source>
        <dbReference type="PROSITE" id="PS50865"/>
    </source>
</evidence>
<dbReference type="InterPro" id="IPR007052">
    <property type="entry name" value="CS_dom"/>
</dbReference>
<evidence type="ECO:0000256" key="5">
    <source>
        <dbReference type="SAM" id="MobiDB-lite"/>
    </source>
</evidence>
<keyword evidence="3" id="KW-0862">Zinc</keyword>
<reference evidence="8 9" key="1">
    <citation type="submission" date="2018-07" db="EMBL/GenBank/DDBJ databases">
        <title>The complete nuclear genome of the prasinophyte Chloropicon primus (CCMP1205).</title>
        <authorList>
            <person name="Pombert J.-F."/>
            <person name="Otis C."/>
            <person name="Turmel M."/>
            <person name="Lemieux C."/>
        </authorList>
    </citation>
    <scope>NUCLEOTIDE SEQUENCE [LARGE SCALE GENOMIC DNA]</scope>
    <source>
        <strain evidence="8 9">CCMP1205</strain>
    </source>
</reference>
<dbReference type="SUPFAM" id="SSF144232">
    <property type="entry name" value="HIT/MYND zinc finger-like"/>
    <property type="match status" value="1"/>
</dbReference>
<dbReference type="SUPFAM" id="SSF49764">
    <property type="entry name" value="HSP20-like chaperones"/>
    <property type="match status" value="1"/>
</dbReference>
<dbReference type="InterPro" id="IPR037898">
    <property type="entry name" value="NudC_fam"/>
</dbReference>
<dbReference type="Gene3D" id="2.60.40.790">
    <property type="match status" value="1"/>
</dbReference>
<evidence type="ECO:0000256" key="1">
    <source>
        <dbReference type="ARBA" id="ARBA00022723"/>
    </source>
</evidence>
<name>A0A5B8MZ75_9CHLO</name>
<dbReference type="PROSITE" id="PS51203">
    <property type="entry name" value="CS"/>
    <property type="match status" value="1"/>
</dbReference>
<dbReference type="OrthoDB" id="416217at2759"/>
<dbReference type="STRING" id="1764295.A0A5B8MZ75"/>
<feature type="compositionally biased region" description="Basic and acidic residues" evidence="5">
    <location>
        <begin position="325"/>
        <end position="335"/>
    </location>
</feature>
<dbReference type="InterPro" id="IPR008978">
    <property type="entry name" value="HSP20-like_chaperone"/>
</dbReference>
<organism evidence="8 9">
    <name type="scientific">Chloropicon primus</name>
    <dbReference type="NCBI Taxonomy" id="1764295"/>
    <lineage>
        <taxon>Eukaryota</taxon>
        <taxon>Viridiplantae</taxon>
        <taxon>Chlorophyta</taxon>
        <taxon>Chloropicophyceae</taxon>
        <taxon>Chloropicales</taxon>
        <taxon>Chloropicaceae</taxon>
        <taxon>Chloropicon</taxon>
    </lineage>
</organism>
<dbReference type="GO" id="GO:0006457">
    <property type="term" value="P:protein folding"/>
    <property type="evidence" value="ECO:0007669"/>
    <property type="project" value="TreeGrafter"/>
</dbReference>
<dbReference type="InterPro" id="IPR002893">
    <property type="entry name" value="Znf_MYND"/>
</dbReference>
<dbReference type="EMBL" id="CP031052">
    <property type="protein sequence ID" value="QDZ25873.1"/>
    <property type="molecule type" value="Genomic_DNA"/>
</dbReference>
<dbReference type="Gene3D" id="6.10.140.2220">
    <property type="match status" value="1"/>
</dbReference>
<keyword evidence="1" id="KW-0479">Metal-binding</keyword>
<dbReference type="CDD" id="cd06467">
    <property type="entry name" value="p23_NUDC_like"/>
    <property type="match status" value="1"/>
</dbReference>
<dbReference type="AlphaFoldDB" id="A0A5B8MZ75"/>
<keyword evidence="9" id="KW-1185">Reference proteome</keyword>
<proteinExistence type="predicted"/>
<dbReference type="Pfam" id="PF01753">
    <property type="entry name" value="zf-MYND"/>
    <property type="match status" value="1"/>
</dbReference>
<evidence type="ECO:0000256" key="2">
    <source>
        <dbReference type="ARBA" id="ARBA00022771"/>
    </source>
</evidence>
<gene>
    <name evidence="8" type="ORF">A3770_19p83910</name>
</gene>
<evidence type="ECO:0000313" key="9">
    <source>
        <dbReference type="Proteomes" id="UP000316726"/>
    </source>
</evidence>
<evidence type="ECO:0000259" key="7">
    <source>
        <dbReference type="PROSITE" id="PS51203"/>
    </source>
</evidence>
<dbReference type="Proteomes" id="UP000316726">
    <property type="component" value="Chromosome 19"/>
</dbReference>
<evidence type="ECO:0000256" key="4">
    <source>
        <dbReference type="PROSITE-ProRule" id="PRU00134"/>
    </source>
</evidence>
<evidence type="ECO:0008006" key="10">
    <source>
        <dbReference type="Google" id="ProtNLM"/>
    </source>
</evidence>
<dbReference type="GO" id="GO:0008270">
    <property type="term" value="F:zinc ion binding"/>
    <property type="evidence" value="ECO:0007669"/>
    <property type="project" value="UniProtKB-KW"/>
</dbReference>
<keyword evidence="2 4" id="KW-0863">Zinc-finger</keyword>